<evidence type="ECO:0000313" key="2">
    <source>
        <dbReference type="Proteomes" id="UP000002069"/>
    </source>
</evidence>
<dbReference type="InterPro" id="IPR038590">
    <property type="entry name" value="YaeQ_sf"/>
</dbReference>
<proteinExistence type="predicted"/>
<dbReference type="KEGG" id="ctu:CTU_08210"/>
<dbReference type="SMART" id="SM01322">
    <property type="entry name" value="YaeQ"/>
    <property type="match status" value="1"/>
</dbReference>
<dbReference type="AlphaFoldDB" id="C9XWC6"/>
<reference evidence="2" key="2">
    <citation type="journal article" date="2011" name="J. Bacteriol.">
        <title>Complete genome sequence of Cronobacter turicensis LMG 23827, a food-borne pathogen causing deaths in neonates.</title>
        <authorList>
            <person name="Stephan R."/>
            <person name="Lehner A."/>
            <person name="Tischler P."/>
            <person name="Rattei T."/>
        </authorList>
    </citation>
    <scope>NUCLEOTIDE SEQUENCE [LARGE SCALE GENOMIC DNA]</scope>
    <source>
        <strain evidence="2">DSM 18703 / CCUG 55852 / LMG 23827 / z3032</strain>
    </source>
</reference>
<dbReference type="Proteomes" id="UP000002069">
    <property type="component" value="Chromosome"/>
</dbReference>
<dbReference type="Pfam" id="PF07152">
    <property type="entry name" value="YaeQ"/>
    <property type="match status" value="1"/>
</dbReference>
<dbReference type="PATRIC" id="fig|693216.3.peg.786"/>
<reference evidence="1 2" key="1">
    <citation type="journal article" date="2010" name="J. Bacteriol.">
        <title>Complete Genome Sequence of Cronobacter turicensis LMG 23827, a foodborne pathogen causing deaths in neonates.</title>
        <authorList>
            <person name="Stephan R."/>
            <person name="Lehner A."/>
            <person name="Tischler P."/>
            <person name="Rattei T."/>
        </authorList>
    </citation>
    <scope>NUCLEOTIDE SEQUENCE [LARGE SCALE GENOMIC DNA]</scope>
    <source>
        <strain evidence="2">DSM 18703 / CCUG 55852 / LMG 23827 / z3032</strain>
    </source>
</reference>
<name>C9XWC6_CROTZ</name>
<dbReference type="HOGENOM" id="CLU_096741_0_0_6"/>
<dbReference type="Gene3D" id="3.10.640.10">
    <property type="entry name" value="Restriction endonuclease-like alpha-beta roll domain"/>
    <property type="match status" value="1"/>
</dbReference>
<keyword evidence="2" id="KW-1185">Reference proteome</keyword>
<dbReference type="PANTHER" id="PTHR38784">
    <property type="entry name" value="SUCROSE PHOSPHORYLASE"/>
    <property type="match status" value="1"/>
</dbReference>
<dbReference type="EMBL" id="FN543093">
    <property type="protein sequence ID" value="CBA28224.1"/>
    <property type="molecule type" value="Genomic_DNA"/>
</dbReference>
<dbReference type="PIRSF" id="PIRSF011484">
    <property type="entry name" value="YaeQ"/>
    <property type="match status" value="1"/>
</dbReference>
<dbReference type="SUPFAM" id="SSF52980">
    <property type="entry name" value="Restriction endonuclease-like"/>
    <property type="match status" value="1"/>
</dbReference>
<dbReference type="InterPro" id="IPR011335">
    <property type="entry name" value="Restrct_endonuc-II-like"/>
</dbReference>
<dbReference type="CDD" id="cd22368">
    <property type="entry name" value="YaeQ-like"/>
    <property type="match status" value="1"/>
</dbReference>
<dbReference type="InterPro" id="IPR009822">
    <property type="entry name" value="YaeQ"/>
</dbReference>
<gene>
    <name evidence="1" type="primary">yaeQ</name>
    <name evidence="1" type="ordered locus">Ctu_08210</name>
</gene>
<evidence type="ECO:0000313" key="1">
    <source>
        <dbReference type="EMBL" id="CBA28224.1"/>
    </source>
</evidence>
<dbReference type="PANTHER" id="PTHR38784:SF1">
    <property type="entry name" value="SUCROSE PHOSPHORYLASE"/>
    <property type="match status" value="1"/>
</dbReference>
<accession>C9XWC6</accession>
<sequence length="202" mass="23323">MNRQPADAYWATIPPNFSGGPMALKATIYKAAVNVADLDRQQFLDINLTLARHPSETQERMMLRLLAWMMYADERLQFTRGLCADDEPEIWLRNDHLGIDLWIELGLPEERRLKKAASQSQQVALFTYNDRAAQVWWQQNQDKLRQYKNLTIWNINDEQLAQLSALAQRTMTLQATLQEGIIWLSGGEESLELHPAVWQGQA</sequence>
<organism evidence="1 2">
    <name type="scientific">Cronobacter turicensis (strain DSM 18703 / CCUG 55852 / LMG 23827 / z3032)</name>
    <dbReference type="NCBI Taxonomy" id="693216"/>
    <lineage>
        <taxon>Bacteria</taxon>
        <taxon>Pseudomonadati</taxon>
        <taxon>Pseudomonadota</taxon>
        <taxon>Gammaproteobacteria</taxon>
        <taxon>Enterobacterales</taxon>
        <taxon>Enterobacteriaceae</taxon>
        <taxon>Cronobacter</taxon>
    </lineage>
</organism>
<protein>
    <submittedName>
        <fullName evidence="1">Uncharacterized protein yaeQ</fullName>
    </submittedName>
</protein>